<keyword evidence="7" id="KW-1185">Reference proteome</keyword>
<dbReference type="InParanoid" id="T1FVE8"/>
<dbReference type="PANTHER" id="PTHR24201">
    <property type="entry name" value="ANK_REP_REGION DOMAIN-CONTAINING PROTEIN"/>
    <property type="match status" value="1"/>
</dbReference>
<dbReference type="KEGG" id="hro:HELRODRAFT_193840"/>
<dbReference type="PROSITE" id="PS50088">
    <property type="entry name" value="ANK_REPEAT"/>
    <property type="match status" value="2"/>
</dbReference>
<dbReference type="Proteomes" id="UP000015101">
    <property type="component" value="Unassembled WGS sequence"/>
</dbReference>
<gene>
    <name evidence="6" type="primary">20212794</name>
    <name evidence="5" type="ORF">HELRODRAFT_193840</name>
</gene>
<dbReference type="GeneID" id="20212794"/>
<reference evidence="7" key="1">
    <citation type="submission" date="2012-12" db="EMBL/GenBank/DDBJ databases">
        <authorList>
            <person name="Hellsten U."/>
            <person name="Grimwood J."/>
            <person name="Chapman J.A."/>
            <person name="Shapiro H."/>
            <person name="Aerts A."/>
            <person name="Otillar R.P."/>
            <person name="Terry A.Y."/>
            <person name="Boore J.L."/>
            <person name="Simakov O."/>
            <person name="Marletaz F."/>
            <person name="Cho S.-J."/>
            <person name="Edsinger-Gonzales E."/>
            <person name="Havlak P."/>
            <person name="Kuo D.-H."/>
            <person name="Larsson T."/>
            <person name="Lv J."/>
            <person name="Arendt D."/>
            <person name="Savage R."/>
            <person name="Osoegawa K."/>
            <person name="de Jong P."/>
            <person name="Lindberg D.R."/>
            <person name="Seaver E.C."/>
            <person name="Weisblat D.A."/>
            <person name="Putnam N.H."/>
            <person name="Grigoriev I.V."/>
            <person name="Rokhsar D.S."/>
        </authorList>
    </citation>
    <scope>NUCLEOTIDE SEQUENCE</scope>
</reference>
<dbReference type="SUPFAM" id="SSF48403">
    <property type="entry name" value="Ankyrin repeat"/>
    <property type="match status" value="1"/>
</dbReference>
<feature type="compositionally biased region" description="Acidic residues" evidence="4">
    <location>
        <begin position="237"/>
        <end position="246"/>
    </location>
</feature>
<name>T1FVE8_HELRO</name>
<dbReference type="InterPro" id="IPR002110">
    <property type="entry name" value="Ankyrin_rpt"/>
</dbReference>
<dbReference type="AlphaFoldDB" id="T1FVE8"/>
<dbReference type="InterPro" id="IPR050776">
    <property type="entry name" value="Ank_Repeat/CDKN_Inhibitor"/>
</dbReference>
<dbReference type="CTD" id="20212794"/>
<feature type="region of interest" description="Disordered" evidence="4">
    <location>
        <begin position="230"/>
        <end position="262"/>
    </location>
</feature>
<dbReference type="SMART" id="SM00248">
    <property type="entry name" value="ANK"/>
    <property type="match status" value="6"/>
</dbReference>
<proteinExistence type="predicted"/>
<organism evidence="6 7">
    <name type="scientific">Helobdella robusta</name>
    <name type="common">Californian leech</name>
    <dbReference type="NCBI Taxonomy" id="6412"/>
    <lineage>
        <taxon>Eukaryota</taxon>
        <taxon>Metazoa</taxon>
        <taxon>Spiralia</taxon>
        <taxon>Lophotrochozoa</taxon>
        <taxon>Annelida</taxon>
        <taxon>Clitellata</taxon>
        <taxon>Hirudinea</taxon>
        <taxon>Rhynchobdellida</taxon>
        <taxon>Glossiphoniidae</taxon>
        <taxon>Helobdella</taxon>
    </lineage>
</organism>
<evidence type="ECO:0000256" key="1">
    <source>
        <dbReference type="ARBA" id="ARBA00022737"/>
    </source>
</evidence>
<evidence type="ECO:0000256" key="4">
    <source>
        <dbReference type="SAM" id="MobiDB-lite"/>
    </source>
</evidence>
<dbReference type="OMA" id="LVKWGAR"/>
<dbReference type="RefSeq" id="XP_009027848.1">
    <property type="nucleotide sequence ID" value="XM_009029600.1"/>
</dbReference>
<dbReference type="EnsemblMetazoa" id="HelroT193840">
    <property type="protein sequence ID" value="HelroP193840"/>
    <property type="gene ID" value="HelroG193840"/>
</dbReference>
<dbReference type="EMBL" id="AMQM01007145">
    <property type="status" value="NOT_ANNOTATED_CDS"/>
    <property type="molecule type" value="Genomic_DNA"/>
</dbReference>
<dbReference type="STRING" id="6412.T1FVE8"/>
<dbReference type="Gene3D" id="1.25.40.20">
    <property type="entry name" value="Ankyrin repeat-containing domain"/>
    <property type="match status" value="3"/>
</dbReference>
<dbReference type="HOGENOM" id="CLU_040654_1_0_1"/>
<protein>
    <submittedName>
        <fullName evidence="5 6">Uncharacterized protein</fullName>
    </submittedName>
</protein>
<dbReference type="PROSITE" id="PS50297">
    <property type="entry name" value="ANK_REP_REGION"/>
    <property type="match status" value="2"/>
</dbReference>
<dbReference type="GO" id="GO:0005634">
    <property type="term" value="C:nucleus"/>
    <property type="evidence" value="ECO:0000318"/>
    <property type="project" value="GO_Central"/>
</dbReference>
<evidence type="ECO:0000313" key="5">
    <source>
        <dbReference type="EMBL" id="ESN94117.1"/>
    </source>
</evidence>
<dbReference type="PANTHER" id="PTHR24201:SF2">
    <property type="entry name" value="ANKYRIN REPEAT DOMAIN-CONTAINING PROTEIN 42"/>
    <property type="match status" value="1"/>
</dbReference>
<dbReference type="InterPro" id="IPR036770">
    <property type="entry name" value="Ankyrin_rpt-contain_sf"/>
</dbReference>
<dbReference type="EMBL" id="KB097572">
    <property type="protein sequence ID" value="ESN94117.1"/>
    <property type="molecule type" value="Genomic_DNA"/>
</dbReference>
<dbReference type="eggNOG" id="KOG4177">
    <property type="taxonomic scope" value="Eukaryota"/>
</dbReference>
<feature type="compositionally biased region" description="Basic and acidic residues" evidence="4">
    <location>
        <begin position="357"/>
        <end position="372"/>
    </location>
</feature>
<reference evidence="6" key="3">
    <citation type="submission" date="2015-06" db="UniProtKB">
        <authorList>
            <consortium name="EnsemblMetazoa"/>
        </authorList>
    </citation>
    <scope>IDENTIFICATION</scope>
</reference>
<feature type="repeat" description="ANK" evidence="3">
    <location>
        <begin position="175"/>
        <end position="207"/>
    </location>
</feature>
<feature type="repeat" description="ANK" evidence="3">
    <location>
        <begin position="2"/>
        <end position="34"/>
    </location>
</feature>
<reference evidence="5 7" key="2">
    <citation type="journal article" date="2013" name="Nature">
        <title>Insights into bilaterian evolution from three spiralian genomes.</title>
        <authorList>
            <person name="Simakov O."/>
            <person name="Marletaz F."/>
            <person name="Cho S.J."/>
            <person name="Edsinger-Gonzales E."/>
            <person name="Havlak P."/>
            <person name="Hellsten U."/>
            <person name="Kuo D.H."/>
            <person name="Larsson T."/>
            <person name="Lv J."/>
            <person name="Arendt D."/>
            <person name="Savage R."/>
            <person name="Osoegawa K."/>
            <person name="de Jong P."/>
            <person name="Grimwood J."/>
            <person name="Chapman J.A."/>
            <person name="Shapiro H."/>
            <person name="Aerts A."/>
            <person name="Otillar R.P."/>
            <person name="Terry A.Y."/>
            <person name="Boore J.L."/>
            <person name="Grigoriev I.V."/>
            <person name="Lindberg D.R."/>
            <person name="Seaver E.C."/>
            <person name="Weisblat D.A."/>
            <person name="Putnam N.H."/>
            <person name="Rokhsar D.S."/>
        </authorList>
    </citation>
    <scope>NUCLEOTIDE SEQUENCE</scope>
</reference>
<evidence type="ECO:0000313" key="7">
    <source>
        <dbReference type="Proteomes" id="UP000015101"/>
    </source>
</evidence>
<dbReference type="Pfam" id="PF12796">
    <property type="entry name" value="Ank_2"/>
    <property type="match status" value="1"/>
</dbReference>
<keyword evidence="1" id="KW-0677">Repeat</keyword>
<sequence>MSDQTTGHLAVVHGHAGVLHTLLRAGCDINMLDKNQWSMVHCAAYHGRLGCLQLLVRWGGSVEEVDGMGNTAAHLAATSGHLSCLKFIMGEHKSKWNNCLKDRNNNGETALMLAHQYNKQHVVEYIKNLQWEVEHPEEAKSASFPAHLAAYTGDLEHLVMLIDNQVVHIDERDDNGATPAHKAAGQGHLDILQWLIEHDANTRIKNKAGESVVDVARRFAQLPALQMLQRNSRDAVNDEDDDDDGGGENGIPRSDYDDDDDDVDDFMVRAKNLLLEMEKKYEVAKMNFIQLGGVVDGVVEEKISDVENYRRQLTELKRQLDMERAERMEINERMEEYKDEIIRLTCELQQVMRDKEEMDEMMDRKTTKNDKTVKKKVASR</sequence>
<keyword evidence="2 3" id="KW-0040">ANK repeat</keyword>
<evidence type="ECO:0000256" key="3">
    <source>
        <dbReference type="PROSITE-ProRule" id="PRU00023"/>
    </source>
</evidence>
<feature type="region of interest" description="Disordered" evidence="4">
    <location>
        <begin position="357"/>
        <end position="380"/>
    </location>
</feature>
<accession>T1FVE8</accession>
<dbReference type="OrthoDB" id="163438at2759"/>
<evidence type="ECO:0000256" key="2">
    <source>
        <dbReference type="ARBA" id="ARBA00023043"/>
    </source>
</evidence>
<evidence type="ECO:0000313" key="6">
    <source>
        <dbReference type="EnsemblMetazoa" id="HelroP193840"/>
    </source>
</evidence>
<dbReference type="Pfam" id="PF13637">
    <property type="entry name" value="Ank_4"/>
    <property type="match status" value="1"/>
</dbReference>